<dbReference type="GO" id="GO:0016020">
    <property type="term" value="C:membrane"/>
    <property type="evidence" value="ECO:0007669"/>
    <property type="project" value="UniProtKB-SubCell"/>
</dbReference>
<dbReference type="VEuPathDB" id="FungiDB:ASPACDRAFT_1902788"/>
<keyword evidence="4" id="KW-0812">Transmembrane</keyword>
<feature type="transmembrane region" description="Helical" evidence="4">
    <location>
        <begin position="345"/>
        <end position="366"/>
    </location>
</feature>
<dbReference type="EMBL" id="KV878979">
    <property type="protein sequence ID" value="OJJ98832.1"/>
    <property type="molecule type" value="Genomic_DNA"/>
</dbReference>
<feature type="transmembrane region" description="Helical" evidence="4">
    <location>
        <begin position="59"/>
        <end position="81"/>
    </location>
</feature>
<dbReference type="AlphaFoldDB" id="A0A1L9WRR0"/>
<dbReference type="SUPFAM" id="SSF103473">
    <property type="entry name" value="MFS general substrate transporter"/>
    <property type="match status" value="1"/>
</dbReference>
<proteinExistence type="inferred from homology"/>
<feature type="transmembrane region" description="Helical" evidence="4">
    <location>
        <begin position="378"/>
        <end position="398"/>
    </location>
</feature>
<keyword evidence="7" id="KW-1185">Reference proteome</keyword>
<evidence type="ECO:0000256" key="3">
    <source>
        <dbReference type="SAM" id="MobiDB-lite"/>
    </source>
</evidence>
<keyword evidence="4" id="KW-0472">Membrane</keyword>
<gene>
    <name evidence="6" type="ORF">ASPACDRAFT_1902788</name>
</gene>
<organism evidence="6 7">
    <name type="scientific">Aspergillus aculeatus (strain ATCC 16872 / CBS 172.66 / WB 5094)</name>
    <dbReference type="NCBI Taxonomy" id="690307"/>
    <lineage>
        <taxon>Eukaryota</taxon>
        <taxon>Fungi</taxon>
        <taxon>Dikarya</taxon>
        <taxon>Ascomycota</taxon>
        <taxon>Pezizomycotina</taxon>
        <taxon>Eurotiomycetes</taxon>
        <taxon>Eurotiomycetidae</taxon>
        <taxon>Eurotiales</taxon>
        <taxon>Aspergillaceae</taxon>
        <taxon>Aspergillus</taxon>
        <taxon>Aspergillus subgen. Circumdati</taxon>
    </lineage>
</organism>
<feature type="transmembrane region" description="Helical" evidence="4">
    <location>
        <begin position="177"/>
        <end position="199"/>
    </location>
</feature>
<feature type="transmembrane region" description="Helical" evidence="4">
    <location>
        <begin position="285"/>
        <end position="307"/>
    </location>
</feature>
<feature type="transmembrane region" description="Helical" evidence="4">
    <location>
        <begin position="112"/>
        <end position="134"/>
    </location>
</feature>
<dbReference type="InterPro" id="IPR011701">
    <property type="entry name" value="MFS"/>
</dbReference>
<reference evidence="7" key="1">
    <citation type="journal article" date="2017" name="Genome Biol.">
        <title>Comparative genomics reveals high biological diversity and specific adaptations in the industrially and medically important fungal genus Aspergillus.</title>
        <authorList>
            <person name="de Vries R.P."/>
            <person name="Riley R."/>
            <person name="Wiebenga A."/>
            <person name="Aguilar-Osorio G."/>
            <person name="Amillis S."/>
            <person name="Uchima C.A."/>
            <person name="Anderluh G."/>
            <person name="Asadollahi M."/>
            <person name="Askin M."/>
            <person name="Barry K."/>
            <person name="Battaglia E."/>
            <person name="Bayram O."/>
            <person name="Benocci T."/>
            <person name="Braus-Stromeyer S.A."/>
            <person name="Caldana C."/>
            <person name="Canovas D."/>
            <person name="Cerqueira G.C."/>
            <person name="Chen F."/>
            <person name="Chen W."/>
            <person name="Choi C."/>
            <person name="Clum A."/>
            <person name="Dos Santos R.A."/>
            <person name="Damasio A.R."/>
            <person name="Diallinas G."/>
            <person name="Emri T."/>
            <person name="Fekete E."/>
            <person name="Flipphi M."/>
            <person name="Freyberg S."/>
            <person name="Gallo A."/>
            <person name="Gournas C."/>
            <person name="Habgood R."/>
            <person name="Hainaut M."/>
            <person name="Harispe M.L."/>
            <person name="Henrissat B."/>
            <person name="Hilden K.S."/>
            <person name="Hope R."/>
            <person name="Hossain A."/>
            <person name="Karabika E."/>
            <person name="Karaffa L."/>
            <person name="Karanyi Z."/>
            <person name="Krasevec N."/>
            <person name="Kuo A."/>
            <person name="Kusch H."/>
            <person name="LaButti K."/>
            <person name="Lagendijk E.L."/>
            <person name="Lapidus A."/>
            <person name="Levasseur A."/>
            <person name="Lindquist E."/>
            <person name="Lipzen A."/>
            <person name="Logrieco A.F."/>
            <person name="MacCabe A."/>
            <person name="Maekelae M.R."/>
            <person name="Malavazi I."/>
            <person name="Melin P."/>
            <person name="Meyer V."/>
            <person name="Mielnichuk N."/>
            <person name="Miskei M."/>
            <person name="Molnar A.P."/>
            <person name="Mule G."/>
            <person name="Ngan C.Y."/>
            <person name="Orejas M."/>
            <person name="Orosz E."/>
            <person name="Ouedraogo J.P."/>
            <person name="Overkamp K.M."/>
            <person name="Park H.-S."/>
            <person name="Perrone G."/>
            <person name="Piumi F."/>
            <person name="Punt P.J."/>
            <person name="Ram A.F."/>
            <person name="Ramon A."/>
            <person name="Rauscher S."/>
            <person name="Record E."/>
            <person name="Riano-Pachon D.M."/>
            <person name="Robert V."/>
            <person name="Roehrig J."/>
            <person name="Ruller R."/>
            <person name="Salamov A."/>
            <person name="Salih N.S."/>
            <person name="Samson R.A."/>
            <person name="Sandor E."/>
            <person name="Sanguinetti M."/>
            <person name="Schuetze T."/>
            <person name="Sepcic K."/>
            <person name="Shelest E."/>
            <person name="Sherlock G."/>
            <person name="Sophianopoulou V."/>
            <person name="Squina F.M."/>
            <person name="Sun H."/>
            <person name="Susca A."/>
            <person name="Todd R.B."/>
            <person name="Tsang A."/>
            <person name="Unkles S.E."/>
            <person name="van de Wiele N."/>
            <person name="van Rossen-Uffink D."/>
            <person name="Oliveira J.V."/>
            <person name="Vesth T.C."/>
            <person name="Visser J."/>
            <person name="Yu J.-H."/>
            <person name="Zhou M."/>
            <person name="Andersen M.R."/>
            <person name="Archer D.B."/>
            <person name="Baker S.E."/>
            <person name="Benoit I."/>
            <person name="Brakhage A.A."/>
            <person name="Braus G.H."/>
            <person name="Fischer R."/>
            <person name="Frisvad J.C."/>
            <person name="Goldman G.H."/>
            <person name="Houbraken J."/>
            <person name="Oakley B."/>
            <person name="Pocsi I."/>
            <person name="Scazzocchio C."/>
            <person name="Seiboth B."/>
            <person name="vanKuyk P.A."/>
            <person name="Wortman J."/>
            <person name="Dyer P.S."/>
            <person name="Grigoriev I.V."/>
        </authorList>
    </citation>
    <scope>NUCLEOTIDE SEQUENCE [LARGE SCALE GENOMIC DNA]</scope>
    <source>
        <strain evidence="7">ATCC 16872 / CBS 172.66 / WB 5094</strain>
    </source>
</reference>
<dbReference type="PANTHER" id="PTHR11360">
    <property type="entry name" value="MONOCARBOXYLATE TRANSPORTER"/>
    <property type="match status" value="1"/>
</dbReference>
<dbReference type="PANTHER" id="PTHR11360:SF250">
    <property type="entry name" value="MFS-TYPE TRANSPORTER AFUA_1G00970"/>
    <property type="match status" value="1"/>
</dbReference>
<dbReference type="InterPro" id="IPR020846">
    <property type="entry name" value="MFS_dom"/>
</dbReference>
<feature type="transmembrane region" description="Helical" evidence="4">
    <location>
        <begin position="146"/>
        <end position="165"/>
    </location>
</feature>
<feature type="compositionally biased region" description="Polar residues" evidence="3">
    <location>
        <begin position="218"/>
        <end position="245"/>
    </location>
</feature>
<feature type="transmembrane region" description="Helical" evidence="4">
    <location>
        <begin position="319"/>
        <end position="339"/>
    </location>
</feature>
<feature type="domain" description="Major facilitator superfamily (MFS) profile" evidence="5">
    <location>
        <begin position="17"/>
        <end position="435"/>
    </location>
</feature>
<comment type="similarity">
    <text evidence="2">Belongs to the major facilitator superfamily. Monocarboxylate porter (TC 2.A.1.13) family.</text>
</comment>
<evidence type="ECO:0000256" key="2">
    <source>
        <dbReference type="ARBA" id="ARBA00006727"/>
    </source>
</evidence>
<evidence type="ECO:0000313" key="6">
    <source>
        <dbReference type="EMBL" id="OJJ98832.1"/>
    </source>
</evidence>
<dbReference type="PROSITE" id="PS50850">
    <property type="entry name" value="MFS"/>
    <property type="match status" value="1"/>
</dbReference>
<evidence type="ECO:0000313" key="7">
    <source>
        <dbReference type="Proteomes" id="UP000184546"/>
    </source>
</evidence>
<dbReference type="RefSeq" id="XP_020055172.1">
    <property type="nucleotide sequence ID" value="XM_020198784.1"/>
</dbReference>
<keyword evidence="4" id="KW-1133">Transmembrane helix</keyword>
<protein>
    <recommendedName>
        <fullName evidence="5">Major facilitator superfamily (MFS) profile domain-containing protein</fullName>
    </recommendedName>
</protein>
<evidence type="ECO:0000259" key="5">
    <source>
        <dbReference type="PROSITE" id="PS50850"/>
    </source>
</evidence>
<feature type="transmembrane region" description="Helical" evidence="4">
    <location>
        <begin position="410"/>
        <end position="431"/>
    </location>
</feature>
<feature type="transmembrane region" description="Helical" evidence="4">
    <location>
        <begin position="20"/>
        <end position="39"/>
    </location>
</feature>
<dbReference type="OMA" id="GKFNCCI"/>
<dbReference type="GeneID" id="30972598"/>
<dbReference type="Pfam" id="PF07690">
    <property type="entry name" value="MFS_1"/>
    <property type="match status" value="1"/>
</dbReference>
<sequence>MGSSDQPSKPQSEYTPRACLMLLGSFTGVFCTVGFVNSFGLFEEYYSKAQLADESQSTIAWIGALAVFFIFSVSLVSGPLLDTIGPRILLCMGSFGTVFSLMMTSLCKELYQFILAQGILLGISQSLLTCPMIALVGQHIKVNRGAAVGIVISGSSLGGVIWPIAVNNLLQNPRIGFGWTMRIVAFIMIPLLIVSCLCCRPPAHPPLSITTTTTTTTPQTRSSAPLDTEKSSSPIIPQEQHSQKPSSHEPPSILKNPTMHLTCLAFFMIYFGMFSPFFYTTSYAVAQGFSANLAFYTISIINGASLFGRILPGILADRYGRFNCCFVATFTSGIIALCWTKVTSVAGLVIFSAAYGFSSGAILSLQQACALQLATSKSVGLAVGVVMAAASLSAMAGIPISGELAQKYGYLSLSIYSGVSLLVGSLLLLVARVMQSRAFFAVV</sequence>
<evidence type="ECO:0000256" key="1">
    <source>
        <dbReference type="ARBA" id="ARBA00004141"/>
    </source>
</evidence>
<dbReference type="InterPro" id="IPR036259">
    <property type="entry name" value="MFS_trans_sf"/>
</dbReference>
<dbReference type="OrthoDB" id="6499973at2759"/>
<feature type="transmembrane region" description="Helical" evidence="4">
    <location>
        <begin position="261"/>
        <end position="279"/>
    </location>
</feature>
<comment type="subcellular location">
    <subcellularLocation>
        <location evidence="1">Membrane</location>
        <topology evidence="1">Multi-pass membrane protein</topology>
    </subcellularLocation>
</comment>
<dbReference type="InterPro" id="IPR050327">
    <property type="entry name" value="Proton-linked_MCT"/>
</dbReference>
<feature type="region of interest" description="Disordered" evidence="3">
    <location>
        <begin position="208"/>
        <end position="251"/>
    </location>
</feature>
<accession>A0A1L9WRR0</accession>
<name>A0A1L9WRR0_ASPA1</name>
<dbReference type="Proteomes" id="UP000184546">
    <property type="component" value="Unassembled WGS sequence"/>
</dbReference>
<dbReference type="GO" id="GO:0022857">
    <property type="term" value="F:transmembrane transporter activity"/>
    <property type="evidence" value="ECO:0007669"/>
    <property type="project" value="InterPro"/>
</dbReference>
<dbReference type="Gene3D" id="1.20.1250.20">
    <property type="entry name" value="MFS general substrate transporter like domains"/>
    <property type="match status" value="2"/>
</dbReference>
<evidence type="ECO:0000256" key="4">
    <source>
        <dbReference type="SAM" id="Phobius"/>
    </source>
</evidence>
<feature type="transmembrane region" description="Helical" evidence="4">
    <location>
        <begin position="88"/>
        <end position="106"/>
    </location>
</feature>